<evidence type="ECO:0008006" key="3">
    <source>
        <dbReference type="Google" id="ProtNLM"/>
    </source>
</evidence>
<comment type="caution">
    <text evidence="1">The sequence shown here is derived from an EMBL/GenBank/DDBJ whole genome shotgun (WGS) entry which is preliminary data.</text>
</comment>
<protein>
    <recommendedName>
        <fullName evidence="3">AAA family ATPase</fullName>
    </recommendedName>
</protein>
<dbReference type="AlphaFoldDB" id="A0A4R0YUN2"/>
<evidence type="ECO:0000313" key="1">
    <source>
        <dbReference type="EMBL" id="TCI13012.1"/>
    </source>
</evidence>
<sequence length="302" mass="33853">MATTYSHLLSSVIDALEWPVELRVRDILERRFIAHERINAIFKYIDYLMFRPTRTRTAGLVVVGAPGAGKTDLLEQLRDRYPESSATRETIAKRPTLLFSMCGVREARGLYVRMLVAFGHPNSASYTGREREQLVLIAARACGLRLLLVDEIQDVLNGTRQQQRATLESLRFLMNELRIVIVLAGSEEAELAIKMDEHLRARLRLKRLPCWRADGYLAHFLEAMESTLPLRLPSRLNSEGTMKLIVRLTGGQTDAIVTLVGNAAALAVMSGGERITPSLLERAVNEFPELCATELATGTRHD</sequence>
<organism evidence="1 2">
    <name type="scientific">Dyella soli</name>
    <dbReference type="NCBI Taxonomy" id="522319"/>
    <lineage>
        <taxon>Bacteria</taxon>
        <taxon>Pseudomonadati</taxon>
        <taxon>Pseudomonadota</taxon>
        <taxon>Gammaproteobacteria</taxon>
        <taxon>Lysobacterales</taxon>
        <taxon>Rhodanobacteraceae</taxon>
        <taxon>Dyella</taxon>
    </lineage>
</organism>
<accession>A0A4R0YUN2</accession>
<proteinExistence type="predicted"/>
<evidence type="ECO:0000313" key="2">
    <source>
        <dbReference type="Proteomes" id="UP000291822"/>
    </source>
</evidence>
<dbReference type="RefSeq" id="WP_131150205.1">
    <property type="nucleotide sequence ID" value="NZ_SJTG01000001.1"/>
</dbReference>
<gene>
    <name evidence="1" type="ORF">EZM97_06805</name>
</gene>
<dbReference type="InterPro" id="IPR027417">
    <property type="entry name" value="P-loop_NTPase"/>
</dbReference>
<dbReference type="Gene3D" id="3.40.50.300">
    <property type="entry name" value="P-loop containing nucleotide triphosphate hydrolases"/>
    <property type="match status" value="1"/>
</dbReference>
<dbReference type="SUPFAM" id="SSF52540">
    <property type="entry name" value="P-loop containing nucleoside triphosphate hydrolases"/>
    <property type="match status" value="1"/>
</dbReference>
<dbReference type="Pfam" id="PF05621">
    <property type="entry name" value="TniB"/>
    <property type="match status" value="1"/>
</dbReference>
<dbReference type="Proteomes" id="UP000291822">
    <property type="component" value="Unassembled WGS sequence"/>
</dbReference>
<dbReference type="InterPro" id="IPR052026">
    <property type="entry name" value="ExeA_AAA_ATPase_DNA-bind"/>
</dbReference>
<dbReference type="PANTHER" id="PTHR35894">
    <property type="entry name" value="GENERAL SECRETION PATHWAY PROTEIN A-RELATED"/>
    <property type="match status" value="1"/>
</dbReference>
<keyword evidence="2" id="KW-1185">Reference proteome</keyword>
<dbReference type="PANTHER" id="PTHR35894:SF1">
    <property type="entry name" value="PHOSPHORIBULOKINASE _ URIDINE KINASE FAMILY"/>
    <property type="match status" value="1"/>
</dbReference>
<dbReference type="InterPro" id="IPR008868">
    <property type="entry name" value="TniB"/>
</dbReference>
<reference evidence="1 2" key="1">
    <citation type="submission" date="2019-02" db="EMBL/GenBank/DDBJ databases">
        <title>Dyella amyloliquefaciens sp. nov., isolated from forest soil.</title>
        <authorList>
            <person name="Gao Z.-H."/>
            <person name="Qiu L.-H."/>
        </authorList>
    </citation>
    <scope>NUCLEOTIDE SEQUENCE [LARGE SCALE GENOMIC DNA]</scope>
    <source>
        <strain evidence="1 2">KACC 12747</strain>
    </source>
</reference>
<dbReference type="EMBL" id="SJTG01000001">
    <property type="protein sequence ID" value="TCI13012.1"/>
    <property type="molecule type" value="Genomic_DNA"/>
</dbReference>
<name>A0A4R0YUN2_9GAMM</name>